<dbReference type="InterPro" id="IPR021515">
    <property type="entry name" value="DUF3177"/>
</dbReference>
<reference evidence="2 3" key="1">
    <citation type="journal article" date="2020" name="J. Phycol.">
        <title>Comparative genome analysis reveals Cyanidiococcus gen. nov., a new extremophilic red algal genus sister to Cyanidioschyzon (Cyanidioschyzonaceae, Rhodophyta).</title>
        <authorList>
            <person name="Liu S.-L."/>
            <person name="Chiang Y.-R."/>
            <person name="Yoon H.S."/>
            <person name="Fu H.-Y."/>
        </authorList>
    </citation>
    <scope>NUCLEOTIDE SEQUENCE [LARGE SCALE GENOMIC DNA]</scope>
    <source>
        <strain evidence="2 3">THAL066</strain>
    </source>
</reference>
<comment type="caution">
    <text evidence="2">The sequence shown here is derived from an EMBL/GenBank/DDBJ whole genome shotgun (WGS) entry which is preliminary data.</text>
</comment>
<keyword evidence="1" id="KW-0812">Transmembrane</keyword>
<sequence length="321" mass="36045">MQKKVRRFSPFFAPTPCIQFVQRPPTCGLHTRTRPPGCFRRGARAPAEQHPTTLGSNAGRARRCRKLNAPLKLQATLIEVIPLASSLNEATSEFLRNLVWLDFKLAVPLFVIAPLGLFFGSFTGGNTHDALRRVMVGYWQASSMLMLTVFLHIAEQPIGFFSALFVQIMIPLSLFWWKDLDAEIREAATQGSILERLFLFWRPLATALAGFGAFTQLSTLRCVGLTSEELLGDPQCAAWLEPPFEFYDLHVGVLLNGLVPREAFGIFAYSGLFLYLGYLVYMVAEVLPRVGRRGRVSRKGLFTSVRLLSAWGWIQDNDDET</sequence>
<accession>A0A7J7IGH8</accession>
<keyword evidence="3" id="KW-1185">Reference proteome</keyword>
<evidence type="ECO:0000313" key="2">
    <source>
        <dbReference type="EMBL" id="KAF6002212.1"/>
    </source>
</evidence>
<proteinExistence type="predicted"/>
<dbReference type="Pfam" id="PF11375">
    <property type="entry name" value="DUF3177"/>
    <property type="match status" value="1"/>
</dbReference>
<gene>
    <name evidence="2" type="ORF">F1559_002658</name>
</gene>
<evidence type="ECO:0000256" key="1">
    <source>
        <dbReference type="SAM" id="Phobius"/>
    </source>
</evidence>
<keyword evidence="1" id="KW-0472">Membrane</keyword>
<dbReference type="EMBL" id="VWRR01000011">
    <property type="protein sequence ID" value="KAF6002212.1"/>
    <property type="molecule type" value="Genomic_DNA"/>
</dbReference>
<protein>
    <submittedName>
        <fullName evidence="2">Uncharacterized protein</fullName>
    </submittedName>
</protein>
<dbReference type="OrthoDB" id="4565at2759"/>
<dbReference type="AlphaFoldDB" id="A0A7J7IGH8"/>
<evidence type="ECO:0000313" key="3">
    <source>
        <dbReference type="Proteomes" id="UP000530660"/>
    </source>
</evidence>
<feature type="transmembrane region" description="Helical" evidence="1">
    <location>
        <begin position="160"/>
        <end position="177"/>
    </location>
</feature>
<feature type="transmembrane region" description="Helical" evidence="1">
    <location>
        <begin position="105"/>
        <end position="124"/>
    </location>
</feature>
<keyword evidence="1" id="KW-1133">Transmembrane helix</keyword>
<feature type="transmembrane region" description="Helical" evidence="1">
    <location>
        <begin position="136"/>
        <end position="154"/>
    </location>
</feature>
<name>A0A7J7IGH8_9RHOD</name>
<organism evidence="2 3">
    <name type="scientific">Cyanidiococcus yangmingshanensis</name>
    <dbReference type="NCBI Taxonomy" id="2690220"/>
    <lineage>
        <taxon>Eukaryota</taxon>
        <taxon>Rhodophyta</taxon>
        <taxon>Bangiophyceae</taxon>
        <taxon>Cyanidiales</taxon>
        <taxon>Cyanidiaceae</taxon>
        <taxon>Cyanidiococcus</taxon>
    </lineage>
</organism>
<dbReference type="Proteomes" id="UP000530660">
    <property type="component" value="Unassembled WGS sequence"/>
</dbReference>
<feature type="transmembrane region" description="Helical" evidence="1">
    <location>
        <begin position="263"/>
        <end position="284"/>
    </location>
</feature>
<feature type="transmembrane region" description="Helical" evidence="1">
    <location>
        <begin position="198"/>
        <end position="217"/>
    </location>
</feature>